<dbReference type="Pfam" id="PF25919">
    <property type="entry name" value="BSH_CusB"/>
    <property type="match status" value="1"/>
</dbReference>
<dbReference type="Pfam" id="PF25954">
    <property type="entry name" value="Beta-barrel_RND_2"/>
    <property type="match status" value="1"/>
</dbReference>
<proteinExistence type="inferred from homology"/>
<keyword evidence="8" id="KW-1185">Reference proteome</keyword>
<feature type="domain" description="CusB-like barrel-sandwich hybrid" evidence="4">
    <location>
        <begin position="143"/>
        <end position="264"/>
    </location>
</feature>
<dbReference type="Pfam" id="PF11604">
    <property type="entry name" value="CusF_Ec"/>
    <property type="match status" value="1"/>
</dbReference>
<dbReference type="PANTHER" id="PTHR30097:SF15">
    <property type="entry name" value="CATION EFFLUX SYSTEM PROTEIN CUSB"/>
    <property type="match status" value="1"/>
</dbReference>
<dbReference type="Gene3D" id="2.40.30.170">
    <property type="match status" value="1"/>
</dbReference>
<evidence type="ECO:0000259" key="4">
    <source>
        <dbReference type="Pfam" id="PF25919"/>
    </source>
</evidence>
<dbReference type="RefSeq" id="WP_169141235.1">
    <property type="nucleotide sequence ID" value="NZ_WTVS01000027.1"/>
</dbReference>
<dbReference type="Gene3D" id="2.40.50.320">
    <property type="entry name" value="Copper binding periplasmic protein CusF"/>
    <property type="match status" value="1"/>
</dbReference>
<dbReference type="InterPro" id="IPR058649">
    <property type="entry name" value="CzcB_C"/>
</dbReference>
<organism evidence="7 8">
    <name type="scientific">Aromatoleum toluolicum</name>
    <dbReference type="NCBI Taxonomy" id="90060"/>
    <lineage>
        <taxon>Bacteria</taxon>
        <taxon>Pseudomonadati</taxon>
        <taxon>Pseudomonadota</taxon>
        <taxon>Betaproteobacteria</taxon>
        <taxon>Rhodocyclales</taxon>
        <taxon>Rhodocyclaceae</taxon>
        <taxon>Aromatoleum</taxon>
    </lineage>
</organism>
<evidence type="ECO:0000313" key="7">
    <source>
        <dbReference type="EMBL" id="NMF98487.1"/>
    </source>
</evidence>
<evidence type="ECO:0000259" key="5">
    <source>
        <dbReference type="Pfam" id="PF25954"/>
    </source>
</evidence>
<feature type="region of interest" description="Disordered" evidence="3">
    <location>
        <begin position="35"/>
        <end position="54"/>
    </location>
</feature>
<dbReference type="Gene3D" id="2.40.50.100">
    <property type="match status" value="1"/>
</dbReference>
<keyword evidence="2" id="KW-0813">Transport</keyword>
<evidence type="ECO:0000256" key="3">
    <source>
        <dbReference type="SAM" id="MobiDB-lite"/>
    </source>
</evidence>
<dbReference type="InterPro" id="IPR021647">
    <property type="entry name" value="CusF_Ec"/>
</dbReference>
<protein>
    <submittedName>
        <fullName evidence="7">Efflux RND transporter periplasmic adaptor subunit</fullName>
    </submittedName>
</protein>
<dbReference type="InterPro" id="IPR042230">
    <property type="entry name" value="CusF_sf"/>
</dbReference>
<dbReference type="EMBL" id="WTVS01000027">
    <property type="protein sequence ID" value="NMF98487.1"/>
    <property type="molecule type" value="Genomic_DNA"/>
</dbReference>
<evidence type="ECO:0000259" key="6">
    <source>
        <dbReference type="Pfam" id="PF25975"/>
    </source>
</evidence>
<reference evidence="7 8" key="1">
    <citation type="submission" date="2019-12" db="EMBL/GenBank/DDBJ databases">
        <title>Comparative genomics gives insights into the taxonomy of the Azoarcus-Aromatoleum group and reveals separate origins of nif in the plant-associated Azoarcus and non-plant-associated Aromatoleum sub-groups.</title>
        <authorList>
            <person name="Lafos M."/>
            <person name="Maluk M."/>
            <person name="Batista M."/>
            <person name="Junghare M."/>
            <person name="Carmona M."/>
            <person name="Faoro H."/>
            <person name="Cruz L.M."/>
            <person name="Battistoni F."/>
            <person name="De Souza E."/>
            <person name="Pedrosa F."/>
            <person name="Chen W.-M."/>
            <person name="Poole P.S."/>
            <person name="Dixon R.A."/>
            <person name="James E.K."/>
        </authorList>
    </citation>
    <scope>NUCLEOTIDE SEQUENCE [LARGE SCALE GENOMIC DNA]</scope>
    <source>
        <strain evidence="7 8">T</strain>
    </source>
</reference>
<name>A0ABX1NGR1_9RHOO</name>
<dbReference type="NCBIfam" id="TIGR01730">
    <property type="entry name" value="RND_mfp"/>
    <property type="match status" value="1"/>
</dbReference>
<evidence type="ECO:0000256" key="2">
    <source>
        <dbReference type="ARBA" id="ARBA00022448"/>
    </source>
</evidence>
<dbReference type="InterPro" id="IPR058792">
    <property type="entry name" value="Beta-barrel_RND_2"/>
</dbReference>
<dbReference type="Proteomes" id="UP000634522">
    <property type="component" value="Unassembled WGS sequence"/>
</dbReference>
<accession>A0ABX1NGR1</accession>
<comment type="similarity">
    <text evidence="1">Belongs to the membrane fusion protein (MFP) (TC 8.A.1) family.</text>
</comment>
<feature type="domain" description="CusB-like beta-barrel" evidence="5">
    <location>
        <begin position="268"/>
        <end position="343"/>
    </location>
</feature>
<dbReference type="InterPro" id="IPR051909">
    <property type="entry name" value="MFP_Cation_Efflux"/>
</dbReference>
<sequence>MKPGVQLSLAAVAVALALGAGYWAGNRADRQGPVTGSHVVGAGDAAPAGGTPSSAAGERKVLYYRNPMGLPDTSPVPKKDSMGMNYIPVYADDKPDDSGVVVVSPARVQTLGVKTAVAEMRVVDAVVRAAGRVELNERAIVDVTPRFEGWIERLYVNAVGDPVRRGQPLFTIYSPELQSAGEELRIAERLQRDSAATDTVAADAARRLADATRARLRNWDIAAPASGETPQRQTFHSPTNGVVLEKKAVQGTRFMPGDAVYRIADLSKVWIIADIYERDLARIQVGQLASVTLDAFPDRRFEAKVGYLYPTLNTETRSTQVRLELDNRDGLLRPGMFAHVDLAFGAATQRVTVPTSAVIDDGKRQVVLLALDEGRFKPQPVRIGQRGKEYVEVTDGVQAGDRVVVSANFLIDSESQLKAALSNLTDATAAEGGGSSAAAQIYRGEGTFDALDDAAGTVSLTHGDIPALQWPAMTMDFGIASKDLVAGVAPGTKVRFEFIQRAPGEFVVTRIEKSAPAAGGEPVAPAPAHGGH</sequence>
<comment type="caution">
    <text evidence="7">The sequence shown here is derived from an EMBL/GenBank/DDBJ whole genome shotgun (WGS) entry which is preliminary data.</text>
</comment>
<dbReference type="InterPro" id="IPR058790">
    <property type="entry name" value="BSH_CusB"/>
</dbReference>
<dbReference type="Pfam" id="PF25975">
    <property type="entry name" value="CzcB_C"/>
    <property type="match status" value="1"/>
</dbReference>
<feature type="compositionally biased region" description="Low complexity" evidence="3">
    <location>
        <begin position="41"/>
        <end position="54"/>
    </location>
</feature>
<dbReference type="SUPFAM" id="SSF111369">
    <property type="entry name" value="HlyD-like secretion proteins"/>
    <property type="match status" value="1"/>
</dbReference>
<gene>
    <name evidence="7" type="ORF">GPA27_13950</name>
</gene>
<evidence type="ECO:0000313" key="8">
    <source>
        <dbReference type="Proteomes" id="UP000634522"/>
    </source>
</evidence>
<evidence type="ECO:0000256" key="1">
    <source>
        <dbReference type="ARBA" id="ARBA00009477"/>
    </source>
</evidence>
<dbReference type="PANTHER" id="PTHR30097">
    <property type="entry name" value="CATION EFFLUX SYSTEM PROTEIN CUSB"/>
    <property type="match status" value="1"/>
</dbReference>
<dbReference type="InterPro" id="IPR006143">
    <property type="entry name" value="RND_pump_MFP"/>
</dbReference>
<dbReference type="Gene3D" id="2.40.420.20">
    <property type="match status" value="1"/>
</dbReference>
<feature type="domain" description="CzcB-like C-terminal circularly permuted SH3-like" evidence="6">
    <location>
        <begin position="351"/>
        <end position="411"/>
    </location>
</feature>